<dbReference type="GO" id="GO:0015297">
    <property type="term" value="F:antiporter activity"/>
    <property type="evidence" value="ECO:0007669"/>
    <property type="project" value="UniProtKB-KW"/>
</dbReference>
<feature type="transmembrane region" description="Helical" evidence="13">
    <location>
        <begin position="125"/>
        <end position="145"/>
    </location>
</feature>
<feature type="transmembrane region" description="Helical" evidence="13">
    <location>
        <begin position="250"/>
        <end position="270"/>
    </location>
</feature>
<protein>
    <recommendedName>
        <fullName evidence="4">Probable multidrug resistance protein NorM</fullName>
    </recommendedName>
    <alternativeName>
        <fullName evidence="12">Multidrug-efflux transporter</fullName>
    </alternativeName>
</protein>
<evidence type="ECO:0000256" key="9">
    <source>
        <dbReference type="ARBA" id="ARBA00022989"/>
    </source>
</evidence>
<evidence type="ECO:0000256" key="10">
    <source>
        <dbReference type="ARBA" id="ARBA00023065"/>
    </source>
</evidence>
<dbReference type="PIRSF" id="PIRSF006603">
    <property type="entry name" value="DinF"/>
    <property type="match status" value="1"/>
</dbReference>
<dbReference type="PANTHER" id="PTHR43298:SF2">
    <property type="entry name" value="FMN_FAD EXPORTER YEEO-RELATED"/>
    <property type="match status" value="1"/>
</dbReference>
<accession>A0A412G5Z9</accession>
<dbReference type="InterPro" id="IPR048279">
    <property type="entry name" value="MdtK-like"/>
</dbReference>
<dbReference type="GO" id="GO:0005886">
    <property type="term" value="C:plasma membrane"/>
    <property type="evidence" value="ECO:0007669"/>
    <property type="project" value="UniProtKB-SubCell"/>
</dbReference>
<dbReference type="GO" id="GO:0006811">
    <property type="term" value="P:monoatomic ion transport"/>
    <property type="evidence" value="ECO:0007669"/>
    <property type="project" value="UniProtKB-KW"/>
</dbReference>
<comment type="similarity">
    <text evidence="3">Belongs to the multi antimicrobial extrusion (MATE) (TC 2.A.66.1) family.</text>
</comment>
<dbReference type="InterPro" id="IPR050222">
    <property type="entry name" value="MATE_MdtK"/>
</dbReference>
<evidence type="ECO:0000256" key="13">
    <source>
        <dbReference type="SAM" id="Phobius"/>
    </source>
</evidence>
<comment type="caution">
    <text evidence="14">The sequence shown here is derived from an EMBL/GenBank/DDBJ whole genome shotgun (WGS) entry which is preliminary data.</text>
</comment>
<evidence type="ECO:0000256" key="4">
    <source>
        <dbReference type="ARBA" id="ARBA00020268"/>
    </source>
</evidence>
<dbReference type="Pfam" id="PF01554">
    <property type="entry name" value="MatE"/>
    <property type="match status" value="2"/>
</dbReference>
<feature type="transmembrane region" description="Helical" evidence="13">
    <location>
        <begin position="52"/>
        <end position="72"/>
    </location>
</feature>
<evidence type="ECO:0000256" key="6">
    <source>
        <dbReference type="ARBA" id="ARBA00022449"/>
    </source>
</evidence>
<dbReference type="Proteomes" id="UP000284178">
    <property type="component" value="Unassembled WGS sequence"/>
</dbReference>
<feature type="transmembrane region" description="Helical" evidence="13">
    <location>
        <begin position="12"/>
        <end position="32"/>
    </location>
</feature>
<dbReference type="GeneID" id="83013826"/>
<keyword evidence="8 13" id="KW-0812">Transmembrane</keyword>
<evidence type="ECO:0000256" key="2">
    <source>
        <dbReference type="ARBA" id="ARBA00004651"/>
    </source>
</evidence>
<evidence type="ECO:0000256" key="5">
    <source>
        <dbReference type="ARBA" id="ARBA00022448"/>
    </source>
</evidence>
<reference evidence="14 15" key="1">
    <citation type="submission" date="2018-08" db="EMBL/GenBank/DDBJ databases">
        <title>A genome reference for cultivated species of the human gut microbiota.</title>
        <authorList>
            <person name="Zou Y."/>
            <person name="Xue W."/>
            <person name="Luo G."/>
        </authorList>
    </citation>
    <scope>NUCLEOTIDE SEQUENCE [LARGE SCALE GENOMIC DNA]</scope>
    <source>
        <strain evidence="14 15">AF24-29</strain>
    </source>
</reference>
<dbReference type="AlphaFoldDB" id="A0A412G5Z9"/>
<keyword evidence="5" id="KW-0813">Transport</keyword>
<feature type="transmembrane region" description="Helical" evidence="13">
    <location>
        <begin position="187"/>
        <end position="206"/>
    </location>
</feature>
<evidence type="ECO:0000313" key="14">
    <source>
        <dbReference type="EMBL" id="RGR76740.1"/>
    </source>
</evidence>
<comment type="subcellular location">
    <subcellularLocation>
        <location evidence="2">Cell membrane</location>
        <topology evidence="2">Multi-pass membrane protein</topology>
    </subcellularLocation>
</comment>
<keyword evidence="11 13" id="KW-0472">Membrane</keyword>
<keyword evidence="7" id="KW-1003">Cell membrane</keyword>
<dbReference type="InterPro" id="IPR002528">
    <property type="entry name" value="MATE_fam"/>
</dbReference>
<feature type="transmembrane region" description="Helical" evidence="13">
    <location>
        <begin position="84"/>
        <end position="105"/>
    </location>
</feature>
<name>A0A412G5Z9_9FIRM</name>
<evidence type="ECO:0000256" key="11">
    <source>
        <dbReference type="ARBA" id="ARBA00023136"/>
    </source>
</evidence>
<feature type="transmembrane region" description="Helical" evidence="13">
    <location>
        <begin position="282"/>
        <end position="302"/>
    </location>
</feature>
<dbReference type="CDD" id="cd13134">
    <property type="entry name" value="MATE_like_8"/>
    <property type="match status" value="1"/>
</dbReference>
<evidence type="ECO:0000256" key="8">
    <source>
        <dbReference type="ARBA" id="ARBA00022692"/>
    </source>
</evidence>
<evidence type="ECO:0000256" key="12">
    <source>
        <dbReference type="ARBA" id="ARBA00031636"/>
    </source>
</evidence>
<feature type="transmembrane region" description="Helical" evidence="13">
    <location>
        <begin position="314"/>
        <end position="334"/>
    </location>
</feature>
<dbReference type="PANTHER" id="PTHR43298">
    <property type="entry name" value="MULTIDRUG RESISTANCE PROTEIN NORM-RELATED"/>
    <property type="match status" value="1"/>
</dbReference>
<evidence type="ECO:0000256" key="3">
    <source>
        <dbReference type="ARBA" id="ARBA00010199"/>
    </source>
</evidence>
<dbReference type="RefSeq" id="WP_117892192.1">
    <property type="nucleotide sequence ID" value="NZ_CABJCV010000001.1"/>
</dbReference>
<organism evidence="14 15">
    <name type="scientific">Holdemania filiformis</name>
    <dbReference type="NCBI Taxonomy" id="61171"/>
    <lineage>
        <taxon>Bacteria</taxon>
        <taxon>Bacillati</taxon>
        <taxon>Bacillota</taxon>
        <taxon>Erysipelotrichia</taxon>
        <taxon>Erysipelotrichales</taxon>
        <taxon>Erysipelotrichaceae</taxon>
        <taxon>Holdemania</taxon>
    </lineage>
</organism>
<dbReference type="EMBL" id="QRUP01000001">
    <property type="protein sequence ID" value="RGR76740.1"/>
    <property type="molecule type" value="Genomic_DNA"/>
</dbReference>
<keyword evidence="6" id="KW-0050">Antiport</keyword>
<gene>
    <name evidence="14" type="ORF">DWY25_00165</name>
</gene>
<evidence type="ECO:0000256" key="7">
    <source>
        <dbReference type="ARBA" id="ARBA00022475"/>
    </source>
</evidence>
<keyword evidence="9 13" id="KW-1133">Transmembrane helix</keyword>
<keyword evidence="10" id="KW-0406">Ion transport</keyword>
<feature type="transmembrane region" description="Helical" evidence="13">
    <location>
        <begin position="157"/>
        <end position="181"/>
    </location>
</feature>
<sequence>MFTNQKLKQLIIPLVIEQILAVLVGMADIMMVSSVSEAAVSGVSLVDSISILIINIFAALATGGAVVAAQYLGRREEEQACFSAKQLILCTTAISAVIMVMFLIFGRQLIALIFGKVDPEVLASAQTYLFITSMSYPFIALYNSCAALYRAMGNSRISMVTSLIMNSLNIVGNAILIYGLGMGVEGAAIPTLISRIVCAVLIVVMLRHRQDQIRLDSYFHLGFDWTMIKRILQIGIPNGLENGMFQIGKILVQSLVAMFGTASIAANAVANNFASMEVIPAAAIGLGLVTVVGQCVGAGKIEEARYYTKKLMKWAYMASIALNVCILLGANVLLKLYNLSPETLDIAFKLLFIHGFFVMVIWPVSFTLPNALRAANDARFTMSVSIASMWICRIGLSYVFGLVFELGVVGVWLAMICDWFVRSAFFAVRFRGDRWTRRRLIEG</sequence>
<dbReference type="GO" id="GO:0042910">
    <property type="term" value="F:xenobiotic transmembrane transporter activity"/>
    <property type="evidence" value="ECO:0007669"/>
    <property type="project" value="InterPro"/>
</dbReference>
<evidence type="ECO:0000313" key="15">
    <source>
        <dbReference type="Proteomes" id="UP000284178"/>
    </source>
</evidence>
<dbReference type="NCBIfam" id="TIGR00797">
    <property type="entry name" value="matE"/>
    <property type="match status" value="1"/>
</dbReference>
<evidence type="ECO:0000256" key="1">
    <source>
        <dbReference type="ARBA" id="ARBA00003408"/>
    </source>
</evidence>
<feature type="transmembrane region" description="Helical" evidence="13">
    <location>
        <begin position="346"/>
        <end position="368"/>
    </location>
</feature>
<proteinExistence type="inferred from homology"/>
<comment type="function">
    <text evidence="1">Multidrug efflux pump.</text>
</comment>
<keyword evidence="15" id="KW-1185">Reference proteome</keyword>